<accession>A0ABT5ESD4</accession>
<dbReference type="RefSeq" id="WP_271921586.1">
    <property type="nucleotide sequence ID" value="NZ_JAQNDO010000001.1"/>
</dbReference>
<reference evidence="1 2" key="1">
    <citation type="submission" date="2022-11" db="EMBL/GenBank/DDBJ databases">
        <title>Minimal conservation of predation-associated metabolite biosynthetic gene clusters underscores biosynthetic potential of Myxococcota including descriptions for ten novel species: Archangium lansinium sp. nov., Myxococcus landrumus sp. nov., Nannocystis bai.</title>
        <authorList>
            <person name="Ahearne A."/>
            <person name="Stevens C."/>
            <person name="Dowd S."/>
        </authorList>
    </citation>
    <scope>NUCLEOTIDE SEQUENCE [LARGE SCALE GENOMIC DNA]</scope>
    <source>
        <strain evidence="1 2">RJM3</strain>
    </source>
</reference>
<name>A0ABT5ESD4_9BACT</name>
<comment type="caution">
    <text evidence="1">The sequence shown here is derived from an EMBL/GenBank/DDBJ whole genome shotgun (WGS) entry which is preliminary data.</text>
</comment>
<evidence type="ECO:0000313" key="2">
    <source>
        <dbReference type="Proteomes" id="UP001221411"/>
    </source>
</evidence>
<keyword evidence="2" id="KW-1185">Reference proteome</keyword>
<sequence length="58" mass="6560">MGTTPWFVEVLRIIGPLGPPREVRVRMPAMRQRMARKGRRDKPAKALVLGIELGYEAS</sequence>
<gene>
    <name evidence="1" type="ORF">POL67_25625</name>
</gene>
<proteinExistence type="predicted"/>
<evidence type="ECO:0000313" key="1">
    <source>
        <dbReference type="EMBL" id="MDC0744737.1"/>
    </source>
</evidence>
<organism evidence="1 2">
    <name type="scientific">Polyangium mundeleinium</name>
    <dbReference type="NCBI Taxonomy" id="2995306"/>
    <lineage>
        <taxon>Bacteria</taxon>
        <taxon>Pseudomonadati</taxon>
        <taxon>Myxococcota</taxon>
        <taxon>Polyangia</taxon>
        <taxon>Polyangiales</taxon>
        <taxon>Polyangiaceae</taxon>
        <taxon>Polyangium</taxon>
    </lineage>
</organism>
<protein>
    <submittedName>
        <fullName evidence="1">Uncharacterized protein</fullName>
    </submittedName>
</protein>
<dbReference type="EMBL" id="JAQNDO010000001">
    <property type="protein sequence ID" value="MDC0744737.1"/>
    <property type="molecule type" value="Genomic_DNA"/>
</dbReference>
<dbReference type="Proteomes" id="UP001221411">
    <property type="component" value="Unassembled WGS sequence"/>
</dbReference>